<comment type="caution">
    <text evidence="1">The sequence shown here is derived from an EMBL/GenBank/DDBJ whole genome shotgun (WGS) entry which is preliminary data.</text>
</comment>
<proteinExistence type="predicted"/>
<reference evidence="1 2" key="1">
    <citation type="submission" date="2015-07" db="EMBL/GenBank/DDBJ databases">
        <title>Whole genome sequence of Thermanaerothrix daxensis DSM 23592.</title>
        <authorList>
            <person name="Hemp J."/>
            <person name="Ward L.M."/>
            <person name="Pace L.A."/>
            <person name="Fischer W.W."/>
        </authorList>
    </citation>
    <scope>NUCLEOTIDE SEQUENCE [LARGE SCALE GENOMIC DNA]</scope>
    <source>
        <strain evidence="1 2">GNS-1</strain>
    </source>
</reference>
<dbReference type="OrthoDB" id="160789at2"/>
<dbReference type="Proteomes" id="UP000050544">
    <property type="component" value="Unassembled WGS sequence"/>
</dbReference>
<dbReference type="STRING" id="869279.SE15_08185"/>
<accession>A0A0P6Y2E0</accession>
<sequence length="110" mass="12802">MYNEDTELLFPLRVLPYLRDLRGPLWQNLVSRLEAADVSLVDQVAFTLLMVRLNNCLTCNADSFRGMRGCTQCARTTIRRYRGQDKELMEQFEHCRAEVKAFLLEQAKSV</sequence>
<gene>
    <name evidence="1" type="ORF">SE15_08185</name>
</gene>
<evidence type="ECO:0000313" key="2">
    <source>
        <dbReference type="Proteomes" id="UP000050544"/>
    </source>
</evidence>
<evidence type="ECO:0000313" key="1">
    <source>
        <dbReference type="EMBL" id="KPL83215.1"/>
    </source>
</evidence>
<keyword evidence="2" id="KW-1185">Reference proteome</keyword>
<dbReference type="RefSeq" id="WP_054521623.1">
    <property type="nucleotide sequence ID" value="NZ_LGKO01000004.1"/>
</dbReference>
<dbReference type="EMBL" id="LGKO01000004">
    <property type="protein sequence ID" value="KPL83215.1"/>
    <property type="molecule type" value="Genomic_DNA"/>
</dbReference>
<protein>
    <submittedName>
        <fullName evidence="1">Uncharacterized protein</fullName>
    </submittedName>
</protein>
<name>A0A0P6Y2E0_9CHLR</name>
<dbReference type="AlphaFoldDB" id="A0A0P6Y2E0"/>
<organism evidence="1 2">
    <name type="scientific">Thermanaerothrix daxensis</name>
    <dbReference type="NCBI Taxonomy" id="869279"/>
    <lineage>
        <taxon>Bacteria</taxon>
        <taxon>Bacillati</taxon>
        <taxon>Chloroflexota</taxon>
        <taxon>Anaerolineae</taxon>
        <taxon>Anaerolineales</taxon>
        <taxon>Anaerolineaceae</taxon>
        <taxon>Thermanaerothrix</taxon>
    </lineage>
</organism>